<feature type="compositionally biased region" description="Basic and acidic residues" evidence="9">
    <location>
        <begin position="1"/>
        <end position="21"/>
    </location>
</feature>
<evidence type="ECO:0000256" key="9">
    <source>
        <dbReference type="SAM" id="MobiDB-lite"/>
    </source>
</evidence>
<feature type="transmembrane region" description="Helical" evidence="8">
    <location>
        <begin position="570"/>
        <end position="594"/>
    </location>
</feature>
<keyword evidence="4 8" id="KW-0812">Transmembrane</keyword>
<evidence type="ECO:0000256" key="3">
    <source>
        <dbReference type="ARBA" id="ARBA00022475"/>
    </source>
</evidence>
<dbReference type="GO" id="GO:0005886">
    <property type="term" value="C:plasma membrane"/>
    <property type="evidence" value="ECO:0007669"/>
    <property type="project" value="UniProtKB-SubCell"/>
</dbReference>
<keyword evidence="6 8" id="KW-0472">Membrane</keyword>
<organism evidence="12 13">
    <name type="scientific">Austrofundulus limnaeus</name>
    <name type="common">Annual killifish</name>
    <dbReference type="NCBI Taxonomy" id="52670"/>
    <lineage>
        <taxon>Eukaryota</taxon>
        <taxon>Metazoa</taxon>
        <taxon>Chordata</taxon>
        <taxon>Craniata</taxon>
        <taxon>Vertebrata</taxon>
        <taxon>Euteleostomi</taxon>
        <taxon>Actinopterygii</taxon>
        <taxon>Neopterygii</taxon>
        <taxon>Teleostei</taxon>
        <taxon>Neoteleostei</taxon>
        <taxon>Acanthomorphata</taxon>
        <taxon>Ovalentaria</taxon>
        <taxon>Atherinomorphae</taxon>
        <taxon>Cyprinodontiformes</taxon>
        <taxon>Rivulidae</taxon>
        <taxon>Austrofundulus</taxon>
    </lineage>
</organism>
<keyword evidence="5 8" id="KW-1133">Transmembrane helix</keyword>
<dbReference type="GO" id="GO:0005229">
    <property type="term" value="F:intracellularly calcium-gated chloride channel activity"/>
    <property type="evidence" value="ECO:0007669"/>
    <property type="project" value="TreeGrafter"/>
</dbReference>
<evidence type="ECO:0000256" key="6">
    <source>
        <dbReference type="ARBA" id="ARBA00023136"/>
    </source>
</evidence>
<gene>
    <name evidence="13" type="primary">ano1a</name>
</gene>
<evidence type="ECO:0000256" key="8">
    <source>
        <dbReference type="RuleBase" id="RU280814"/>
    </source>
</evidence>
<dbReference type="RefSeq" id="XP_013876650.1">
    <property type="nucleotide sequence ID" value="XM_014021196.1"/>
</dbReference>
<feature type="region of interest" description="Disordered" evidence="9">
    <location>
        <begin position="947"/>
        <end position="985"/>
    </location>
</feature>
<evidence type="ECO:0000256" key="7">
    <source>
        <dbReference type="ARBA" id="ARBA00023180"/>
    </source>
</evidence>
<reference evidence="13" key="1">
    <citation type="submission" date="2025-08" db="UniProtKB">
        <authorList>
            <consortium name="RefSeq"/>
        </authorList>
    </citation>
    <scope>IDENTIFICATION</scope>
</reference>
<evidence type="ECO:0000313" key="13">
    <source>
        <dbReference type="RefSeq" id="XP_013876650.1"/>
    </source>
</evidence>
<feature type="transmembrane region" description="Helical" evidence="8">
    <location>
        <begin position="614"/>
        <end position="635"/>
    </location>
</feature>
<evidence type="ECO:0000313" key="12">
    <source>
        <dbReference type="Proteomes" id="UP000192220"/>
    </source>
</evidence>
<comment type="caution">
    <text evidence="8">Lacks conserved residue(s) required for the propagation of feature annotation.</text>
</comment>
<evidence type="ECO:0000259" key="10">
    <source>
        <dbReference type="Pfam" id="PF04547"/>
    </source>
</evidence>
<evidence type="ECO:0000256" key="5">
    <source>
        <dbReference type="ARBA" id="ARBA00022989"/>
    </source>
</evidence>
<name>A0A2I4C9K0_AUSLI</name>
<keyword evidence="3" id="KW-1003">Cell membrane</keyword>
<evidence type="ECO:0000256" key="2">
    <source>
        <dbReference type="ARBA" id="ARBA00009671"/>
    </source>
</evidence>
<keyword evidence="7" id="KW-0325">Glycoprotein</keyword>
<dbReference type="GeneID" id="106526562"/>
<feature type="transmembrane region" description="Helical" evidence="8">
    <location>
        <begin position="445"/>
        <end position="461"/>
    </location>
</feature>
<dbReference type="Pfam" id="PF04547">
    <property type="entry name" value="Anoctamin"/>
    <property type="match status" value="1"/>
</dbReference>
<proteinExistence type="inferred from homology"/>
<dbReference type="OrthoDB" id="296386at2759"/>
<feature type="transmembrane region" description="Helical" evidence="8">
    <location>
        <begin position="738"/>
        <end position="761"/>
    </location>
</feature>
<evidence type="ECO:0000256" key="1">
    <source>
        <dbReference type="ARBA" id="ARBA00004651"/>
    </source>
</evidence>
<feature type="domain" description="Anoctamin transmembrane" evidence="10">
    <location>
        <begin position="357"/>
        <end position="932"/>
    </location>
</feature>
<feature type="transmembrane region" description="Helical" evidence="8">
    <location>
        <begin position="524"/>
        <end position="550"/>
    </location>
</feature>
<feature type="domain" description="Anoctamin dimerisation" evidence="11">
    <location>
        <begin position="88"/>
        <end position="354"/>
    </location>
</feature>
<dbReference type="GO" id="GO:0046983">
    <property type="term" value="F:protein dimerization activity"/>
    <property type="evidence" value="ECO:0007669"/>
    <property type="project" value="InterPro"/>
</dbReference>
<dbReference type="InParanoid" id="A0A2I4C9K0"/>
<protein>
    <recommendedName>
        <fullName evidence="8">Anoctamin</fullName>
    </recommendedName>
</protein>
<sequence length="985" mass="112991">MKRQDEPVGGSTERDGPEERGSPPSSPCEQTDRPQQEEATMKRRSDDYLPVPGEEKNLDGSFSRKAGSNKSIPMKTLDNDAHQNLGPYFSDGQRRVDYALTYSIQKPGGLRRRSSKFSDTNFLRRLRHSLSMRSSQAPLHSKEDPEIAAQDQRTDYHEDDMRFRREEFEANLLEMGLELEKDEGNKIPGIGFLKIHAPWSVLCREAEFMKVKMPTKKVYEVKQGSNLVEKVRLFIHKITGPLHPKVNAARPQNVKSLSHPFSREKQHLFDLSDRDKFFDSKTRSSIVYEVLKRTRCTKAKYSMGITSLLANGVYTAAYPLHDGDIEGISAQPNDRKLLYEQWASYSVFYKYQPIGLIRKYFGEKVGLYFAWLGVYTQMLIPAALVGVIVFLYGCATVDDNIPSMEICDPRNNITMCPLCDRACSYWKLVTACGTARASHLFDNPATVFFSIFMALWAVLFMEHWKRRQMRLNYVWDLTGFGEEEEDHNRAEYEFRVMQKAMRQDQSAPKEEKVKLTCTDRLPAYLTTLAMMVFMISVTFAIVFGVILYRISIKAALHMSSYPAARSNIRATVKTTAAIINLIVIIILDEIYAAIARWLTVLEVPKTDKSFEERLIFKTFILKFVNAFTPIVYLAFFRGRLVGRPGNYLYVVGSYRMEECAHAGCLMELCIQLCITMLGKQLIQNNLFEIGIPKLKKLLRQRKSEVTSLQEEDLKTLKRYEKDHFMGPFVGINPEYMEMIIQFGMVTLFVASFPLAPLFALLNNIIEIRLDAKKFVMELRRPLAAKAKDIGIWYNLLRGLSKVAVIVNAFVIAFTSDFIPRLVYQYTYSPDGTMHGFINHTLSYFNVSDFQAGTAPLAPMHLGYNVEICRYKDYREPPWSSTPYELSKEFWAILAVRLAFVIVFQNVVMLMSDFVDWLIPDIPKDISLQIHKEKILMVEVFMKEEQGKRLAAQDNHNQDNCTSPSSTDQSPPQPRSRPGNHAKASW</sequence>
<dbReference type="PANTHER" id="PTHR12308:SF13">
    <property type="entry name" value="ANOCTAMIN-1"/>
    <property type="match status" value="1"/>
</dbReference>
<dbReference type="CTD" id="407698"/>
<dbReference type="AlphaFoldDB" id="A0A2I4C9K0"/>
<feature type="region of interest" description="Disordered" evidence="9">
    <location>
        <begin position="1"/>
        <end position="79"/>
    </location>
</feature>
<dbReference type="InterPro" id="IPR049452">
    <property type="entry name" value="Anoctamin_TM"/>
</dbReference>
<dbReference type="Proteomes" id="UP000192220">
    <property type="component" value="Unplaced"/>
</dbReference>
<accession>A0A2I4C9K0</accession>
<dbReference type="InterPro" id="IPR032394">
    <property type="entry name" value="Anoct_dimer"/>
</dbReference>
<evidence type="ECO:0000259" key="11">
    <source>
        <dbReference type="Pfam" id="PF16178"/>
    </source>
</evidence>
<dbReference type="PANTHER" id="PTHR12308">
    <property type="entry name" value="ANOCTAMIN"/>
    <property type="match status" value="1"/>
</dbReference>
<keyword evidence="12" id="KW-1185">Reference proteome</keyword>
<feature type="compositionally biased region" description="Basic and acidic residues" evidence="9">
    <location>
        <begin position="30"/>
        <end position="58"/>
    </location>
</feature>
<evidence type="ECO:0000256" key="4">
    <source>
        <dbReference type="ARBA" id="ARBA00022692"/>
    </source>
</evidence>
<feature type="transmembrane region" description="Helical" evidence="8">
    <location>
        <begin position="368"/>
        <end position="392"/>
    </location>
</feature>
<comment type="similarity">
    <text evidence="2 8">Belongs to the anoctamin family.</text>
</comment>
<dbReference type="InterPro" id="IPR007632">
    <property type="entry name" value="Anoctamin"/>
</dbReference>
<comment type="subcellular location">
    <subcellularLocation>
        <location evidence="1">Cell membrane</location>
        <topology evidence="1">Multi-pass membrane protein</topology>
    </subcellularLocation>
    <subcellularLocation>
        <location evidence="8">Membrane</location>
        <topology evidence="8">Multi-pass membrane protein</topology>
    </subcellularLocation>
</comment>
<feature type="region of interest" description="Disordered" evidence="9">
    <location>
        <begin position="133"/>
        <end position="154"/>
    </location>
</feature>
<dbReference type="STRING" id="52670.A0A2I4C9K0"/>
<dbReference type="Pfam" id="PF16178">
    <property type="entry name" value="Anoct_dimer"/>
    <property type="match status" value="1"/>
</dbReference>
<dbReference type="KEGG" id="alim:106526562"/>